<evidence type="ECO:0008006" key="3">
    <source>
        <dbReference type="Google" id="ProtNLM"/>
    </source>
</evidence>
<dbReference type="InterPro" id="IPR036691">
    <property type="entry name" value="Endo/exonu/phosph_ase_sf"/>
</dbReference>
<keyword evidence="2" id="KW-1185">Reference proteome</keyword>
<dbReference type="SUPFAM" id="SSF56219">
    <property type="entry name" value="DNase I-like"/>
    <property type="match status" value="1"/>
</dbReference>
<name>A0ABR0MPQ0_GOSAR</name>
<dbReference type="Proteomes" id="UP001358586">
    <property type="component" value="Chromosome 12"/>
</dbReference>
<dbReference type="PANTHER" id="PTHR35218:SF9">
    <property type="entry name" value="ENDONUCLEASE_EXONUCLEASE_PHOSPHATASE DOMAIN-CONTAINING PROTEIN"/>
    <property type="match status" value="1"/>
</dbReference>
<evidence type="ECO:0000313" key="2">
    <source>
        <dbReference type="Proteomes" id="UP001358586"/>
    </source>
</evidence>
<accession>A0ABR0MPQ0</accession>
<gene>
    <name evidence="1" type="ORF">PVK06_043918</name>
</gene>
<dbReference type="Gene3D" id="3.60.10.10">
    <property type="entry name" value="Endonuclease/exonuclease/phosphatase"/>
    <property type="match status" value="1"/>
</dbReference>
<organism evidence="1 2">
    <name type="scientific">Gossypium arboreum</name>
    <name type="common">Tree cotton</name>
    <name type="synonym">Gossypium nanking</name>
    <dbReference type="NCBI Taxonomy" id="29729"/>
    <lineage>
        <taxon>Eukaryota</taxon>
        <taxon>Viridiplantae</taxon>
        <taxon>Streptophyta</taxon>
        <taxon>Embryophyta</taxon>
        <taxon>Tracheophyta</taxon>
        <taxon>Spermatophyta</taxon>
        <taxon>Magnoliopsida</taxon>
        <taxon>eudicotyledons</taxon>
        <taxon>Gunneridae</taxon>
        <taxon>Pentapetalae</taxon>
        <taxon>rosids</taxon>
        <taxon>malvids</taxon>
        <taxon>Malvales</taxon>
        <taxon>Malvaceae</taxon>
        <taxon>Malvoideae</taxon>
        <taxon>Gossypium</taxon>
    </lineage>
</organism>
<evidence type="ECO:0000313" key="1">
    <source>
        <dbReference type="EMBL" id="KAK5775962.1"/>
    </source>
</evidence>
<sequence>MESVRLKYGFENGIDVGAVGSKGSLSLGWKGNSLIRLKSFSSFHIDVDVQDVECDTTWHLMGFYGNPEKKNRRESWELLRHLGQDQKIHWIVLGDFNEIVSSFEKKGGRLRADHQMHDFRMALEDCGLNDLGYIGRGKTRLQMFFDLKLVSVWIILWREKFKEVGEKQLEVSLVGLNLQADQEELFWEQRARVNWLKNRDRNISFFHKMAVQRQNHGRINELEGMNGTRAHITEEMLKLSSNFFEDLFSAFEIGADERVFGLVEKQITDYMNDSLLQQFTEEEIACAVKMMEPLKAPRSDGFPAIFFQRY</sequence>
<comment type="caution">
    <text evidence="1">The sequence shown here is derived from an EMBL/GenBank/DDBJ whole genome shotgun (WGS) entry which is preliminary data.</text>
</comment>
<protein>
    <recommendedName>
        <fullName evidence="3">Reverse transcriptase</fullName>
    </recommendedName>
</protein>
<reference evidence="1 2" key="1">
    <citation type="submission" date="2023-03" db="EMBL/GenBank/DDBJ databases">
        <title>WGS of Gossypium arboreum.</title>
        <authorList>
            <person name="Yu D."/>
        </authorList>
    </citation>
    <scope>NUCLEOTIDE SEQUENCE [LARGE SCALE GENOMIC DNA]</scope>
    <source>
        <tissue evidence="1">Leaf</tissue>
    </source>
</reference>
<proteinExistence type="predicted"/>
<dbReference type="EMBL" id="JARKNE010000012">
    <property type="protein sequence ID" value="KAK5775962.1"/>
    <property type="molecule type" value="Genomic_DNA"/>
</dbReference>
<dbReference type="PANTHER" id="PTHR35218">
    <property type="entry name" value="RNASE H DOMAIN-CONTAINING PROTEIN"/>
    <property type="match status" value="1"/>
</dbReference>